<reference evidence="2" key="1">
    <citation type="journal article" date="2017" name="Nat. Commun.">
        <title>The asparagus genome sheds light on the origin and evolution of a young Y chromosome.</title>
        <authorList>
            <person name="Harkess A."/>
            <person name="Zhou J."/>
            <person name="Xu C."/>
            <person name="Bowers J.E."/>
            <person name="Van der Hulst R."/>
            <person name="Ayyampalayam S."/>
            <person name="Mercati F."/>
            <person name="Riccardi P."/>
            <person name="McKain M.R."/>
            <person name="Kakrana A."/>
            <person name="Tang H."/>
            <person name="Ray J."/>
            <person name="Groenendijk J."/>
            <person name="Arikit S."/>
            <person name="Mathioni S.M."/>
            <person name="Nakano M."/>
            <person name="Shan H."/>
            <person name="Telgmann-Rauber A."/>
            <person name="Kanno A."/>
            <person name="Yue Z."/>
            <person name="Chen H."/>
            <person name="Li W."/>
            <person name="Chen Y."/>
            <person name="Xu X."/>
            <person name="Zhang Y."/>
            <person name="Luo S."/>
            <person name="Chen H."/>
            <person name="Gao J."/>
            <person name="Mao Z."/>
            <person name="Pires J.C."/>
            <person name="Luo M."/>
            <person name="Kudrna D."/>
            <person name="Wing R.A."/>
            <person name="Meyers B.C."/>
            <person name="Yi K."/>
            <person name="Kong H."/>
            <person name="Lavrijsen P."/>
            <person name="Sunseri F."/>
            <person name="Falavigna A."/>
            <person name="Ye Y."/>
            <person name="Leebens-Mack J.H."/>
            <person name="Chen G."/>
        </authorList>
    </citation>
    <scope>NUCLEOTIDE SEQUENCE [LARGE SCALE GENOMIC DNA]</scope>
    <source>
        <strain evidence="2">cv. DH0086</strain>
    </source>
</reference>
<organism evidence="1 2">
    <name type="scientific">Asparagus officinalis</name>
    <name type="common">Garden asparagus</name>
    <dbReference type="NCBI Taxonomy" id="4686"/>
    <lineage>
        <taxon>Eukaryota</taxon>
        <taxon>Viridiplantae</taxon>
        <taxon>Streptophyta</taxon>
        <taxon>Embryophyta</taxon>
        <taxon>Tracheophyta</taxon>
        <taxon>Spermatophyta</taxon>
        <taxon>Magnoliopsida</taxon>
        <taxon>Liliopsida</taxon>
        <taxon>Asparagales</taxon>
        <taxon>Asparagaceae</taxon>
        <taxon>Asparagoideae</taxon>
        <taxon>Asparagus</taxon>
    </lineage>
</organism>
<proteinExistence type="predicted"/>
<dbReference type="EMBL" id="CM007384">
    <property type="protein sequence ID" value="ONK71336.1"/>
    <property type="molecule type" value="Genomic_DNA"/>
</dbReference>
<evidence type="ECO:0000313" key="1">
    <source>
        <dbReference type="EMBL" id="ONK71336.1"/>
    </source>
</evidence>
<protein>
    <submittedName>
        <fullName evidence="1">Uncharacterized protein</fullName>
    </submittedName>
</protein>
<gene>
    <name evidence="1" type="ORF">A4U43_C04F7430</name>
</gene>
<dbReference type="AlphaFoldDB" id="A0A5P1EZ04"/>
<name>A0A5P1EZ04_ASPOF</name>
<dbReference type="Proteomes" id="UP000243459">
    <property type="component" value="Chromosome 4"/>
</dbReference>
<sequence length="152" mass="16625">MSAKQEVVVTKEARPASLELTHIGFPSGGEADSAPLVKISEASKRLKRLMKELTMEQEPTVEAIEVEILLRGQSTKARVLHDRELGGDFAFALDHRLDSKGPVLESKSNQAHAVDHIYLPKNQALLNSVPDYASLDSSELSCLRLACGDLTF</sequence>
<evidence type="ECO:0000313" key="2">
    <source>
        <dbReference type="Proteomes" id="UP000243459"/>
    </source>
</evidence>
<dbReference type="Gramene" id="ONK71336">
    <property type="protein sequence ID" value="ONK71336"/>
    <property type="gene ID" value="A4U43_C04F7430"/>
</dbReference>
<keyword evidence="2" id="KW-1185">Reference proteome</keyword>
<accession>A0A5P1EZ04</accession>